<evidence type="ECO:0000313" key="3">
    <source>
        <dbReference type="Proteomes" id="UP000000788"/>
    </source>
</evidence>
<proteinExistence type="predicted"/>
<dbReference type="RefSeq" id="WP_012196061.1">
    <property type="nucleotide sequence ID" value="NC_009976.1"/>
</dbReference>
<dbReference type="EMBL" id="CP000878">
    <property type="protein sequence ID" value="ABX09440.1"/>
    <property type="molecule type" value="Genomic_DNA"/>
</dbReference>
<dbReference type="KEGG" id="pmj:P9211_15091"/>
<accession>A9BC78</accession>
<dbReference type="Pfam" id="PF07963">
    <property type="entry name" value="N_methyl"/>
    <property type="match status" value="1"/>
</dbReference>
<organism evidence="2 3">
    <name type="scientific">Prochlorococcus marinus (strain MIT 9211)</name>
    <dbReference type="NCBI Taxonomy" id="93059"/>
    <lineage>
        <taxon>Bacteria</taxon>
        <taxon>Bacillati</taxon>
        <taxon>Cyanobacteriota</taxon>
        <taxon>Cyanophyceae</taxon>
        <taxon>Synechococcales</taxon>
        <taxon>Prochlorococcaceae</taxon>
        <taxon>Prochlorococcus</taxon>
    </lineage>
</organism>
<reference evidence="2 3" key="1">
    <citation type="journal article" date="2007" name="PLoS Genet.">
        <title>Patterns and implications of gene gain and loss in the evolution of Prochlorococcus.</title>
        <authorList>
            <person name="Kettler G.C."/>
            <person name="Martiny A.C."/>
            <person name="Huang K."/>
            <person name="Zucker J."/>
            <person name="Coleman M.L."/>
            <person name="Rodrigue S."/>
            <person name="Chen F."/>
            <person name="Lapidus A."/>
            <person name="Ferriera S."/>
            <person name="Johnson J."/>
            <person name="Steglich C."/>
            <person name="Church G.M."/>
            <person name="Richardson P."/>
            <person name="Chisholm S.W."/>
        </authorList>
    </citation>
    <scope>NUCLEOTIDE SEQUENCE [LARGE SCALE GENOMIC DNA]</scope>
    <source>
        <strain evidence="3">MIT 9211</strain>
    </source>
</reference>
<keyword evidence="1" id="KW-0472">Membrane</keyword>
<dbReference type="SUPFAM" id="SSF54523">
    <property type="entry name" value="Pili subunits"/>
    <property type="match status" value="1"/>
</dbReference>
<evidence type="ECO:0000313" key="2">
    <source>
        <dbReference type="EMBL" id="ABX09440.1"/>
    </source>
</evidence>
<evidence type="ECO:0000256" key="1">
    <source>
        <dbReference type="SAM" id="Phobius"/>
    </source>
</evidence>
<dbReference type="HOGENOM" id="CLU_1276688_0_0_3"/>
<dbReference type="OrthoDB" id="10007627at2"/>
<keyword evidence="3" id="KW-1185">Reference proteome</keyword>
<dbReference type="InterPro" id="IPR045584">
    <property type="entry name" value="Pilin-like"/>
</dbReference>
<dbReference type="InterPro" id="IPR012902">
    <property type="entry name" value="N_methyl_site"/>
</dbReference>
<dbReference type="Gene3D" id="3.30.700.10">
    <property type="entry name" value="Glycoprotein, Type 4 Pilin"/>
    <property type="match status" value="1"/>
</dbReference>
<keyword evidence="1" id="KW-1133">Transmembrane helix</keyword>
<name>A9BC78_PROM4</name>
<keyword evidence="1" id="KW-0812">Transmembrane</keyword>
<gene>
    <name evidence="2" type="ordered locus">P9211_15091</name>
</gene>
<protein>
    <submittedName>
        <fullName evidence="2">Type II secretory pathway, pseudopilin PulG</fullName>
    </submittedName>
</protein>
<feature type="transmembrane region" description="Helical" evidence="1">
    <location>
        <begin position="12"/>
        <end position="33"/>
    </location>
</feature>
<dbReference type="AlphaFoldDB" id="A9BC78"/>
<dbReference type="Proteomes" id="UP000000788">
    <property type="component" value="Chromosome"/>
</dbReference>
<dbReference type="STRING" id="93059.P9211_15091"/>
<dbReference type="NCBIfam" id="TIGR02532">
    <property type="entry name" value="IV_pilin_GFxxxE"/>
    <property type="match status" value="1"/>
</dbReference>
<sequence>MDVEKNKAFTLIEMAVVIAVLSILSTLWGPNLLRLVRRGNSVSAGQAMRQIRNECESDYVFGSPGTFTPRRIPQYSLTGNCDSASAIPKDEKNNPTYSYTSATGLITCSYKNAESTSFPSCKKLALGRNDASSNDLAALSSSVIGAQTIDEDHNEGNSADLPSFYFLNDGMGMVSEGAARCGYFKHSIATEWQPLSRRRPVQLWTSPERQSTSNHG</sequence>